<sequence length="58" mass="6434">MQVCVEISHACIANYENHISLVFQKLAKVTNDCVPALMTNKHLGIHKSASVRTDKILV</sequence>
<organism evidence="1 2">
    <name type="scientific">Algoriphagus aquimarinus</name>
    <dbReference type="NCBI Taxonomy" id="237018"/>
    <lineage>
        <taxon>Bacteria</taxon>
        <taxon>Pseudomonadati</taxon>
        <taxon>Bacteroidota</taxon>
        <taxon>Cytophagia</taxon>
        <taxon>Cytophagales</taxon>
        <taxon>Cyclobacteriaceae</taxon>
        <taxon>Algoriphagus</taxon>
    </lineage>
</organism>
<reference evidence="1 2" key="1">
    <citation type="submission" date="2016-10" db="EMBL/GenBank/DDBJ databases">
        <authorList>
            <person name="de Groot N.N."/>
        </authorList>
    </citation>
    <scope>NUCLEOTIDE SEQUENCE [LARGE SCALE GENOMIC DNA]</scope>
    <source>
        <strain evidence="1 2">DSM 23399</strain>
    </source>
</reference>
<name>A0A1I1A3P8_9BACT</name>
<proteinExistence type="predicted"/>
<gene>
    <name evidence="1" type="ORF">SAMN04489723_107119</name>
</gene>
<evidence type="ECO:0000313" key="2">
    <source>
        <dbReference type="Proteomes" id="UP000198790"/>
    </source>
</evidence>
<dbReference type="Proteomes" id="UP000198790">
    <property type="component" value="Unassembled WGS sequence"/>
</dbReference>
<dbReference type="AlphaFoldDB" id="A0A1I1A3P8"/>
<evidence type="ECO:0000313" key="1">
    <source>
        <dbReference type="EMBL" id="SFB31976.1"/>
    </source>
</evidence>
<dbReference type="EMBL" id="FOKK01000007">
    <property type="protein sequence ID" value="SFB31976.1"/>
    <property type="molecule type" value="Genomic_DNA"/>
</dbReference>
<keyword evidence="2" id="KW-1185">Reference proteome</keyword>
<protein>
    <submittedName>
        <fullName evidence="1">Uncharacterized protein</fullName>
    </submittedName>
</protein>
<accession>A0A1I1A3P8</accession>